<reference evidence="1" key="2">
    <citation type="submission" date="2023-05" db="EMBL/GenBank/DDBJ databases">
        <authorList>
            <consortium name="Lawrence Berkeley National Laboratory"/>
            <person name="Steindorff A."/>
            <person name="Hensen N."/>
            <person name="Bonometti L."/>
            <person name="Westerberg I."/>
            <person name="Brannstrom I.O."/>
            <person name="Guillou S."/>
            <person name="Cros-Aarteil S."/>
            <person name="Calhoun S."/>
            <person name="Haridas S."/>
            <person name="Kuo A."/>
            <person name="Mondo S."/>
            <person name="Pangilinan J."/>
            <person name="Riley R."/>
            <person name="Labutti K."/>
            <person name="Andreopoulos B."/>
            <person name="Lipzen A."/>
            <person name="Chen C."/>
            <person name="Yanf M."/>
            <person name="Daum C."/>
            <person name="Ng V."/>
            <person name="Clum A."/>
            <person name="Ohm R."/>
            <person name="Martin F."/>
            <person name="Silar P."/>
            <person name="Natvig D."/>
            <person name="Lalanne C."/>
            <person name="Gautier V."/>
            <person name="Ament-Velasquez S.L."/>
            <person name="Kruys A."/>
            <person name="Hutchinson M.I."/>
            <person name="Powell A.J."/>
            <person name="Barry K."/>
            <person name="Miller A.N."/>
            <person name="Grigoriev I.V."/>
            <person name="Debuchy R."/>
            <person name="Gladieux P."/>
            <person name="Thoren M.H."/>
            <person name="Johannesson H."/>
        </authorList>
    </citation>
    <scope>NUCLEOTIDE SEQUENCE</scope>
    <source>
        <strain evidence="1">CBS 892.96</strain>
    </source>
</reference>
<reference evidence="1" key="1">
    <citation type="journal article" date="2023" name="Mol. Phylogenet. Evol.">
        <title>Genome-scale phylogeny and comparative genomics of the fungal order Sordariales.</title>
        <authorList>
            <person name="Hensen N."/>
            <person name="Bonometti L."/>
            <person name="Westerberg I."/>
            <person name="Brannstrom I.O."/>
            <person name="Guillou S."/>
            <person name="Cros-Aarteil S."/>
            <person name="Calhoun S."/>
            <person name="Haridas S."/>
            <person name="Kuo A."/>
            <person name="Mondo S."/>
            <person name="Pangilinan J."/>
            <person name="Riley R."/>
            <person name="LaButti K."/>
            <person name="Andreopoulos B."/>
            <person name="Lipzen A."/>
            <person name="Chen C."/>
            <person name="Yan M."/>
            <person name="Daum C."/>
            <person name="Ng V."/>
            <person name="Clum A."/>
            <person name="Steindorff A."/>
            <person name="Ohm R.A."/>
            <person name="Martin F."/>
            <person name="Silar P."/>
            <person name="Natvig D.O."/>
            <person name="Lalanne C."/>
            <person name="Gautier V."/>
            <person name="Ament-Velasquez S.L."/>
            <person name="Kruys A."/>
            <person name="Hutchinson M.I."/>
            <person name="Powell A.J."/>
            <person name="Barry K."/>
            <person name="Miller A.N."/>
            <person name="Grigoriev I.V."/>
            <person name="Debuchy R."/>
            <person name="Gladieux P."/>
            <person name="Hiltunen Thoren M."/>
            <person name="Johannesson H."/>
        </authorList>
    </citation>
    <scope>NUCLEOTIDE SEQUENCE</scope>
    <source>
        <strain evidence="1">CBS 892.96</strain>
    </source>
</reference>
<gene>
    <name evidence="1" type="ORF">QBC36DRAFT_235548</name>
</gene>
<sequence length="444" mass="50312">MKTVCLDVAIDHRIRRLLRPIDVSSETLDSTHISMLNAYGRQLGRSDDEIRVTSQLAGPQTTGGILVALQQPRSNHPFEKGIKCVIDDCETLAALGEVFHIVSCGTLEIGTNVSVIDLLPYITVEQMNDMDDVQLGDAFLSTVHVFGRKKPQIILCCAKIWLGQKRQDCKGEAWKFESQRLGTSFGKRSTIRFRDETRNWVSTERVNGFHPSYCMNYYPHISCFRQLQILTVAEACGMYRDDWTEETWMKSLRDSCASQVTQLQGTDRGRERIYLPEYERKYSSILEDVQKAIDLLSHSTSLYDDLLQSRLSSMCNDANLIILQMFVLSNKGWPKTFNKQNGAALWTAIDNTRQFLVAVSGPTGHPRLCRILRCFMSSLRRHVTDIKVGGPPWPVHLQNMRECFLSMAQDLETFLGELLESERTMPNSGTELDSLSGLVGNLEI</sequence>
<evidence type="ECO:0000313" key="2">
    <source>
        <dbReference type="Proteomes" id="UP001302321"/>
    </source>
</evidence>
<proteinExistence type="predicted"/>
<organism evidence="1 2">
    <name type="scientific">Triangularia setosa</name>
    <dbReference type="NCBI Taxonomy" id="2587417"/>
    <lineage>
        <taxon>Eukaryota</taxon>
        <taxon>Fungi</taxon>
        <taxon>Dikarya</taxon>
        <taxon>Ascomycota</taxon>
        <taxon>Pezizomycotina</taxon>
        <taxon>Sordariomycetes</taxon>
        <taxon>Sordariomycetidae</taxon>
        <taxon>Sordariales</taxon>
        <taxon>Podosporaceae</taxon>
        <taxon>Triangularia</taxon>
    </lineage>
</organism>
<dbReference type="AlphaFoldDB" id="A0AAN7A784"/>
<name>A0AAN7A784_9PEZI</name>
<comment type="caution">
    <text evidence="1">The sequence shown here is derived from an EMBL/GenBank/DDBJ whole genome shotgun (WGS) entry which is preliminary data.</text>
</comment>
<accession>A0AAN7A784</accession>
<evidence type="ECO:0000313" key="1">
    <source>
        <dbReference type="EMBL" id="KAK4177876.1"/>
    </source>
</evidence>
<keyword evidence="2" id="KW-1185">Reference proteome</keyword>
<protein>
    <submittedName>
        <fullName evidence="1">Uncharacterized protein</fullName>
    </submittedName>
</protein>
<dbReference type="Proteomes" id="UP001302321">
    <property type="component" value="Unassembled WGS sequence"/>
</dbReference>
<dbReference type="EMBL" id="MU866152">
    <property type="protein sequence ID" value="KAK4177876.1"/>
    <property type="molecule type" value="Genomic_DNA"/>
</dbReference>